<evidence type="ECO:0000313" key="2">
    <source>
        <dbReference type="EMBL" id="GGC63367.1"/>
    </source>
</evidence>
<keyword evidence="3" id="KW-1185">Reference proteome</keyword>
<dbReference type="Pfam" id="PF13561">
    <property type="entry name" value="adh_short_C2"/>
    <property type="match status" value="1"/>
</dbReference>
<organism evidence="2 3">
    <name type="scientific">Chelatococcus reniformis</name>
    <dbReference type="NCBI Taxonomy" id="1494448"/>
    <lineage>
        <taxon>Bacteria</taxon>
        <taxon>Pseudomonadati</taxon>
        <taxon>Pseudomonadota</taxon>
        <taxon>Alphaproteobacteria</taxon>
        <taxon>Hyphomicrobiales</taxon>
        <taxon>Chelatococcaceae</taxon>
        <taxon>Chelatococcus</taxon>
    </lineage>
</organism>
<dbReference type="Proteomes" id="UP000637002">
    <property type="component" value="Unassembled WGS sequence"/>
</dbReference>
<accession>A0A916XDA3</accession>
<dbReference type="PROSITE" id="PS00061">
    <property type="entry name" value="ADH_SHORT"/>
    <property type="match status" value="1"/>
</dbReference>
<dbReference type="PRINTS" id="PR00081">
    <property type="entry name" value="GDHRDH"/>
</dbReference>
<dbReference type="CDD" id="cd05233">
    <property type="entry name" value="SDR_c"/>
    <property type="match status" value="1"/>
</dbReference>
<comment type="caution">
    <text evidence="2">The sequence shown here is derived from an EMBL/GenBank/DDBJ whole genome shotgun (WGS) entry which is preliminary data.</text>
</comment>
<proteinExistence type="inferred from homology"/>
<sequence>MVLITAAASGIGLAAATRLSREGARLALSDLRLDALEARAAELALPRDQLICSATDVRDVRQIEAFVAQAAGAFGRIDVLVNNAGIGRRGQVAGLADEDWRQVMDVTLDSVFYGARAALPHLTRTRGNIVNIASISGLAGDGGNAAYNAAKGAVVNLTRAMAVDHGPDGVRVNAVCPGLTVTPLTRKMRETPAVMDQFEERIPLARAGEADEIAAAIAFLASDEASYVTGVSLAVDGGLTAWTGQPVWRPKRSA</sequence>
<gene>
    <name evidence="2" type="ORF">GCM10010994_22470</name>
</gene>
<dbReference type="FunFam" id="3.40.50.720:FF:000084">
    <property type="entry name" value="Short-chain dehydrogenase reductase"/>
    <property type="match status" value="1"/>
</dbReference>
<reference evidence="2" key="2">
    <citation type="submission" date="2020-09" db="EMBL/GenBank/DDBJ databases">
        <authorList>
            <person name="Sun Q."/>
            <person name="Zhou Y."/>
        </authorList>
    </citation>
    <scope>NUCLEOTIDE SEQUENCE</scope>
    <source>
        <strain evidence="2">CGMCC 1.12919</strain>
    </source>
</reference>
<dbReference type="GO" id="GO:0030497">
    <property type="term" value="P:fatty acid elongation"/>
    <property type="evidence" value="ECO:0007669"/>
    <property type="project" value="TreeGrafter"/>
</dbReference>
<dbReference type="InterPro" id="IPR002347">
    <property type="entry name" value="SDR_fam"/>
</dbReference>
<dbReference type="PANTHER" id="PTHR42760:SF135">
    <property type="entry name" value="BLL7886 PROTEIN"/>
    <property type="match status" value="1"/>
</dbReference>
<protein>
    <submittedName>
        <fullName evidence="2">3-oxoacyl-ACP reductase</fullName>
    </submittedName>
</protein>
<evidence type="ECO:0000313" key="3">
    <source>
        <dbReference type="Proteomes" id="UP000637002"/>
    </source>
</evidence>
<dbReference type="AlphaFoldDB" id="A0A916XDA3"/>
<dbReference type="InterPro" id="IPR036291">
    <property type="entry name" value="NAD(P)-bd_dom_sf"/>
</dbReference>
<dbReference type="Gene3D" id="3.40.50.720">
    <property type="entry name" value="NAD(P)-binding Rossmann-like Domain"/>
    <property type="match status" value="1"/>
</dbReference>
<evidence type="ECO:0000256" key="1">
    <source>
        <dbReference type="ARBA" id="ARBA00006484"/>
    </source>
</evidence>
<dbReference type="InterPro" id="IPR020904">
    <property type="entry name" value="Sc_DH/Rdtase_CS"/>
</dbReference>
<dbReference type="NCBIfam" id="NF005559">
    <property type="entry name" value="PRK07231.1"/>
    <property type="match status" value="1"/>
</dbReference>
<comment type="similarity">
    <text evidence="1">Belongs to the short-chain dehydrogenases/reductases (SDR) family.</text>
</comment>
<dbReference type="GO" id="GO:0016616">
    <property type="term" value="F:oxidoreductase activity, acting on the CH-OH group of donors, NAD or NADP as acceptor"/>
    <property type="evidence" value="ECO:0007669"/>
    <property type="project" value="TreeGrafter"/>
</dbReference>
<dbReference type="EMBL" id="BMGG01000004">
    <property type="protein sequence ID" value="GGC63367.1"/>
    <property type="molecule type" value="Genomic_DNA"/>
</dbReference>
<dbReference type="PANTHER" id="PTHR42760">
    <property type="entry name" value="SHORT-CHAIN DEHYDROGENASES/REDUCTASES FAMILY MEMBER"/>
    <property type="match status" value="1"/>
</dbReference>
<dbReference type="SUPFAM" id="SSF51735">
    <property type="entry name" value="NAD(P)-binding Rossmann-fold domains"/>
    <property type="match status" value="1"/>
</dbReference>
<name>A0A916XDA3_9HYPH</name>
<dbReference type="PRINTS" id="PR00080">
    <property type="entry name" value="SDRFAMILY"/>
</dbReference>
<reference evidence="2" key="1">
    <citation type="journal article" date="2014" name="Int. J. Syst. Evol. Microbiol.">
        <title>Complete genome sequence of Corynebacterium casei LMG S-19264T (=DSM 44701T), isolated from a smear-ripened cheese.</title>
        <authorList>
            <consortium name="US DOE Joint Genome Institute (JGI-PGF)"/>
            <person name="Walter F."/>
            <person name="Albersmeier A."/>
            <person name="Kalinowski J."/>
            <person name="Ruckert C."/>
        </authorList>
    </citation>
    <scope>NUCLEOTIDE SEQUENCE</scope>
    <source>
        <strain evidence="2">CGMCC 1.12919</strain>
    </source>
</reference>